<dbReference type="GO" id="GO:0004417">
    <property type="term" value="F:hydroxyethylthiazole kinase activity"/>
    <property type="evidence" value="ECO:0007669"/>
    <property type="project" value="UniProtKB-UniRule"/>
</dbReference>
<organism evidence="12 13">
    <name type="scientific">Larkinella rosea</name>
    <dbReference type="NCBI Taxonomy" id="2025312"/>
    <lineage>
        <taxon>Bacteria</taxon>
        <taxon>Pseudomonadati</taxon>
        <taxon>Bacteroidota</taxon>
        <taxon>Cytophagia</taxon>
        <taxon>Cytophagales</taxon>
        <taxon>Spirosomataceae</taxon>
        <taxon>Larkinella</taxon>
    </lineage>
</organism>
<keyword evidence="5 11" id="KW-0479">Metal-binding</keyword>
<evidence type="ECO:0000313" key="13">
    <source>
        <dbReference type="Proteomes" id="UP000271925"/>
    </source>
</evidence>
<dbReference type="OrthoDB" id="9778146at2"/>
<feature type="binding site" evidence="11">
    <location>
        <position position="65"/>
    </location>
    <ligand>
        <name>substrate</name>
    </ligand>
</feature>
<dbReference type="InterPro" id="IPR000417">
    <property type="entry name" value="Hyethyz_kinase"/>
</dbReference>
<evidence type="ECO:0000256" key="6">
    <source>
        <dbReference type="ARBA" id="ARBA00022741"/>
    </source>
</evidence>
<dbReference type="PIRSF" id="PIRSF000513">
    <property type="entry name" value="Thz_kinase"/>
    <property type="match status" value="1"/>
</dbReference>
<evidence type="ECO:0000256" key="9">
    <source>
        <dbReference type="ARBA" id="ARBA00022842"/>
    </source>
</evidence>
<dbReference type="GO" id="GO:0009229">
    <property type="term" value="P:thiamine diphosphate biosynthetic process"/>
    <property type="evidence" value="ECO:0007669"/>
    <property type="project" value="UniProtKB-UniRule"/>
</dbReference>
<dbReference type="EC" id="2.7.1.50" evidence="11"/>
<gene>
    <name evidence="11" type="primary">thiM</name>
    <name evidence="12" type="ORF">EHT25_25340</name>
</gene>
<dbReference type="Proteomes" id="UP000271925">
    <property type="component" value="Unassembled WGS sequence"/>
</dbReference>
<dbReference type="NCBIfam" id="NF006830">
    <property type="entry name" value="PRK09355.1"/>
    <property type="match status" value="1"/>
</dbReference>
<dbReference type="NCBIfam" id="TIGR00694">
    <property type="entry name" value="thiM"/>
    <property type="match status" value="1"/>
</dbReference>
<comment type="catalytic activity">
    <reaction evidence="1 11">
        <text>5-(2-hydroxyethyl)-4-methylthiazole + ATP = 4-methyl-5-(2-phosphooxyethyl)-thiazole + ADP + H(+)</text>
        <dbReference type="Rhea" id="RHEA:24212"/>
        <dbReference type="ChEBI" id="CHEBI:15378"/>
        <dbReference type="ChEBI" id="CHEBI:17957"/>
        <dbReference type="ChEBI" id="CHEBI:30616"/>
        <dbReference type="ChEBI" id="CHEBI:58296"/>
        <dbReference type="ChEBI" id="CHEBI:456216"/>
        <dbReference type="EC" id="2.7.1.50"/>
    </reaction>
</comment>
<accession>A0A3P1BGD2</accession>
<evidence type="ECO:0000256" key="7">
    <source>
        <dbReference type="ARBA" id="ARBA00022777"/>
    </source>
</evidence>
<dbReference type="UniPathway" id="UPA00060">
    <property type="reaction ID" value="UER00139"/>
</dbReference>
<protein>
    <recommendedName>
        <fullName evidence="11">Hydroxyethylthiazole kinase</fullName>
        <ecNumber evidence="11">2.7.1.50</ecNumber>
    </recommendedName>
    <alternativeName>
        <fullName evidence="11">4-methyl-5-beta-hydroxyethylthiazole kinase</fullName>
        <shortName evidence="11">TH kinase</shortName>
        <shortName evidence="11">Thz kinase</shortName>
    </alternativeName>
</protein>
<comment type="function">
    <text evidence="11">Catalyzes the phosphorylation of the hydroxyl group of 4-methyl-5-beta-hydroxyethylthiazole (THZ).</text>
</comment>
<keyword evidence="8 11" id="KW-0067">ATP-binding</keyword>
<feature type="binding site" evidence="11">
    <location>
        <position position="187"/>
    </location>
    <ligand>
        <name>ATP</name>
        <dbReference type="ChEBI" id="CHEBI:30616"/>
    </ligand>
</feature>
<reference evidence="12 13" key="1">
    <citation type="submission" date="2018-11" db="EMBL/GenBank/DDBJ databases">
        <authorList>
            <person name="Zhou Z."/>
            <person name="Wang G."/>
        </authorList>
    </citation>
    <scope>NUCLEOTIDE SEQUENCE [LARGE SCALE GENOMIC DNA]</scope>
    <source>
        <strain evidence="12 13">KCTC52004</strain>
    </source>
</reference>
<dbReference type="Pfam" id="PF02110">
    <property type="entry name" value="HK"/>
    <property type="match status" value="1"/>
</dbReference>
<name>A0A3P1BGD2_9BACT</name>
<comment type="pathway">
    <text evidence="3 11">Cofactor biosynthesis; thiamine diphosphate biosynthesis; 4-methyl-5-(2-phosphoethyl)-thiazole from 5-(2-hydroxyethyl)-4-methylthiazole: step 1/1.</text>
</comment>
<keyword evidence="13" id="KW-1185">Reference proteome</keyword>
<comment type="caution">
    <text evidence="12">The sequence shown here is derived from an EMBL/GenBank/DDBJ whole genome shotgun (WGS) entry which is preliminary data.</text>
</comment>
<feature type="binding site" evidence="11">
    <location>
        <position position="141"/>
    </location>
    <ligand>
        <name>ATP</name>
        <dbReference type="ChEBI" id="CHEBI:30616"/>
    </ligand>
</feature>
<dbReference type="InterPro" id="IPR029056">
    <property type="entry name" value="Ribokinase-like"/>
</dbReference>
<dbReference type="CDD" id="cd01170">
    <property type="entry name" value="THZ_kinase"/>
    <property type="match status" value="1"/>
</dbReference>
<dbReference type="HAMAP" id="MF_00228">
    <property type="entry name" value="Thz_kinase"/>
    <property type="match status" value="1"/>
</dbReference>
<keyword evidence="9 11" id="KW-0460">Magnesium</keyword>
<evidence type="ECO:0000256" key="2">
    <source>
        <dbReference type="ARBA" id="ARBA00001946"/>
    </source>
</evidence>
<feature type="binding site" evidence="11">
    <location>
        <position position="214"/>
    </location>
    <ligand>
        <name>substrate</name>
    </ligand>
</feature>
<evidence type="ECO:0000256" key="3">
    <source>
        <dbReference type="ARBA" id="ARBA00004868"/>
    </source>
</evidence>
<proteinExistence type="inferred from homology"/>
<dbReference type="AlphaFoldDB" id="A0A3P1BGD2"/>
<keyword evidence="6 11" id="KW-0547">Nucleotide-binding</keyword>
<evidence type="ECO:0000256" key="8">
    <source>
        <dbReference type="ARBA" id="ARBA00022840"/>
    </source>
</evidence>
<dbReference type="EMBL" id="RQJO01000011">
    <property type="protein sequence ID" value="RRB00151.1"/>
    <property type="molecule type" value="Genomic_DNA"/>
</dbReference>
<comment type="similarity">
    <text evidence="11">Belongs to the Thz kinase family.</text>
</comment>
<dbReference type="GO" id="GO:0009228">
    <property type="term" value="P:thiamine biosynthetic process"/>
    <property type="evidence" value="ECO:0007669"/>
    <property type="project" value="UniProtKB-KW"/>
</dbReference>
<keyword evidence="4 11" id="KW-0808">Transferase</keyword>
<evidence type="ECO:0000256" key="11">
    <source>
        <dbReference type="HAMAP-Rule" id="MF_00228"/>
    </source>
</evidence>
<sequence>MSVPETHPRVHSTFSHVKNRYVVNSLETDLNALRASAPLVHNITNYVVMNFSANALLAVGASPVMAHAVEEVEDMVGIAGALVINIGTLSAPWVQAMKLALKKAADLKKPIVLDPVGAGATNYRNVVLAELLETAPPSLIRGNASEILALAGLGGQTKGVDSTASSMNSLEAAQSLSERFGSVVSVSGAVDVIVQQNRVAYIENGHPLMTRVTGMGCSASAIAGAFCAVQQDAFQAAVTAATTMGVCGEIAFRKATAPGSFQIAFLDALSELTSEKLTELARIR</sequence>
<evidence type="ECO:0000256" key="5">
    <source>
        <dbReference type="ARBA" id="ARBA00022723"/>
    </source>
</evidence>
<dbReference type="GO" id="GO:0000287">
    <property type="term" value="F:magnesium ion binding"/>
    <property type="evidence" value="ECO:0007669"/>
    <property type="project" value="UniProtKB-UniRule"/>
</dbReference>
<evidence type="ECO:0000256" key="4">
    <source>
        <dbReference type="ARBA" id="ARBA00022679"/>
    </source>
</evidence>
<evidence type="ECO:0000313" key="12">
    <source>
        <dbReference type="EMBL" id="RRB00151.1"/>
    </source>
</evidence>
<dbReference type="PRINTS" id="PR01099">
    <property type="entry name" value="HYETHTZKNASE"/>
</dbReference>
<dbReference type="GO" id="GO:0005524">
    <property type="term" value="F:ATP binding"/>
    <property type="evidence" value="ECO:0007669"/>
    <property type="project" value="UniProtKB-UniRule"/>
</dbReference>
<evidence type="ECO:0000256" key="10">
    <source>
        <dbReference type="ARBA" id="ARBA00022977"/>
    </source>
</evidence>
<keyword evidence="10 11" id="KW-0784">Thiamine biosynthesis</keyword>
<dbReference type="Gene3D" id="3.40.1190.20">
    <property type="match status" value="1"/>
</dbReference>
<keyword evidence="7 11" id="KW-0418">Kinase</keyword>
<dbReference type="SUPFAM" id="SSF53613">
    <property type="entry name" value="Ribokinase-like"/>
    <property type="match status" value="1"/>
</dbReference>
<evidence type="ECO:0000256" key="1">
    <source>
        <dbReference type="ARBA" id="ARBA00001771"/>
    </source>
</evidence>
<comment type="cofactor">
    <cofactor evidence="2 11">
        <name>Mg(2+)</name>
        <dbReference type="ChEBI" id="CHEBI:18420"/>
    </cofactor>
</comment>